<dbReference type="InterPro" id="IPR020471">
    <property type="entry name" value="AKR"/>
</dbReference>
<dbReference type="SUPFAM" id="SSF51430">
    <property type="entry name" value="NAD(P)-linked oxidoreductase"/>
    <property type="match status" value="1"/>
</dbReference>
<dbReference type="PRINTS" id="PR00069">
    <property type="entry name" value="ALDKETRDTASE"/>
</dbReference>
<dbReference type="InterPro" id="IPR018170">
    <property type="entry name" value="Aldo/ket_reductase_CS"/>
</dbReference>
<dbReference type="GO" id="GO:0044550">
    <property type="term" value="P:secondary metabolite biosynthetic process"/>
    <property type="evidence" value="ECO:0007669"/>
    <property type="project" value="UniProtKB-ARBA"/>
</dbReference>
<dbReference type="GO" id="GO:0016616">
    <property type="term" value="F:oxidoreductase activity, acting on the CH-OH group of donors, NAD or NADP as acceptor"/>
    <property type="evidence" value="ECO:0007669"/>
    <property type="project" value="InterPro"/>
</dbReference>
<dbReference type="Gene3D" id="3.20.20.100">
    <property type="entry name" value="NADP-dependent oxidoreductase domain"/>
    <property type="match status" value="1"/>
</dbReference>
<dbReference type="PANTHER" id="PTHR11732">
    <property type="entry name" value="ALDO/KETO REDUCTASE"/>
    <property type="match status" value="1"/>
</dbReference>
<dbReference type="FunFam" id="3.20.20.100:FF:000014">
    <property type="entry name" value="NAD(P)-linked oxidoreductase superfamily protein"/>
    <property type="match status" value="1"/>
</dbReference>
<dbReference type="InterPro" id="IPR044497">
    <property type="entry name" value="AKR4A/B"/>
</dbReference>
<dbReference type="PIRSF" id="PIRSF000097">
    <property type="entry name" value="AKR"/>
    <property type="match status" value="1"/>
</dbReference>
<accession>A0AAP0EGU5</accession>
<reference evidence="7 8" key="1">
    <citation type="submission" date="2024-01" db="EMBL/GenBank/DDBJ databases">
        <title>Genome assemblies of Stephania.</title>
        <authorList>
            <person name="Yang L."/>
        </authorList>
    </citation>
    <scope>NUCLEOTIDE SEQUENCE [LARGE SCALE GENOMIC DNA]</scope>
    <source>
        <strain evidence="7">QJT</strain>
        <tissue evidence="7">Leaf</tissue>
    </source>
</reference>
<sequence>MMKCVPEVILNNGCKMPVVGMGLATYPFPESETVKPAILKAVEIGYRHFDTAALYQTEYSLGLAIAEALKLGLIKSRDELFITSKLWCSDAHPHLVIPALKKTLKNLGLDYLDLYLIHWPVSSNKPGKYDFPVAKEELVPMDYKSVWAAMEEVHRLGLTKSIGVSNFSCKKLENLLTIAKIPPSVNQVEMNPLWRQNKLRDFCKDKGIVITAYSPLGANGTIWGTNRVMESQELKEIAISRGKTRAQVCLRWVYEQGVTLSVKSFNEERMKENLHIFEWELSEEDSKKIDEIPQSRGLPGDIFVSEDGPFKSEAELWDGEL</sequence>
<dbReference type="PROSITE" id="PS00798">
    <property type="entry name" value="ALDOKETO_REDUCTASE_1"/>
    <property type="match status" value="1"/>
</dbReference>
<feature type="binding site" evidence="4">
    <location>
        <position position="118"/>
    </location>
    <ligand>
        <name>substrate</name>
    </ligand>
</feature>
<dbReference type="InterPro" id="IPR023210">
    <property type="entry name" value="NADP_OxRdtase_dom"/>
</dbReference>
<keyword evidence="8" id="KW-1185">Reference proteome</keyword>
<evidence type="ECO:0000313" key="8">
    <source>
        <dbReference type="Proteomes" id="UP001417504"/>
    </source>
</evidence>
<evidence type="ECO:0000256" key="2">
    <source>
        <dbReference type="ARBA" id="ARBA00023002"/>
    </source>
</evidence>
<dbReference type="InterPro" id="IPR036812">
    <property type="entry name" value="NAD(P)_OxRdtase_dom_sf"/>
</dbReference>
<keyword evidence="1" id="KW-0521">NADP</keyword>
<evidence type="ECO:0000256" key="1">
    <source>
        <dbReference type="ARBA" id="ARBA00022857"/>
    </source>
</evidence>
<evidence type="ECO:0000256" key="4">
    <source>
        <dbReference type="PIRSR" id="PIRSR000097-2"/>
    </source>
</evidence>
<evidence type="ECO:0000256" key="3">
    <source>
        <dbReference type="PIRSR" id="PIRSR000097-1"/>
    </source>
</evidence>
<dbReference type="Proteomes" id="UP001417504">
    <property type="component" value="Unassembled WGS sequence"/>
</dbReference>
<evidence type="ECO:0000313" key="7">
    <source>
        <dbReference type="EMBL" id="KAK9090527.1"/>
    </source>
</evidence>
<protein>
    <recommendedName>
        <fullName evidence="6">NADP-dependent oxidoreductase domain-containing protein</fullName>
    </recommendedName>
</protein>
<dbReference type="Pfam" id="PF00248">
    <property type="entry name" value="Aldo_ket_red"/>
    <property type="match status" value="1"/>
</dbReference>
<dbReference type="CDD" id="cd19124">
    <property type="entry name" value="AKR_AKR4A_4B"/>
    <property type="match status" value="1"/>
</dbReference>
<dbReference type="AlphaFoldDB" id="A0AAP0EGU5"/>
<organism evidence="7 8">
    <name type="scientific">Stephania japonica</name>
    <dbReference type="NCBI Taxonomy" id="461633"/>
    <lineage>
        <taxon>Eukaryota</taxon>
        <taxon>Viridiplantae</taxon>
        <taxon>Streptophyta</taxon>
        <taxon>Embryophyta</taxon>
        <taxon>Tracheophyta</taxon>
        <taxon>Spermatophyta</taxon>
        <taxon>Magnoliopsida</taxon>
        <taxon>Ranunculales</taxon>
        <taxon>Menispermaceae</taxon>
        <taxon>Menispermoideae</taxon>
        <taxon>Cissampelideae</taxon>
        <taxon>Stephania</taxon>
    </lineage>
</organism>
<evidence type="ECO:0000259" key="6">
    <source>
        <dbReference type="Pfam" id="PF00248"/>
    </source>
</evidence>
<gene>
    <name evidence="7" type="ORF">Sjap_023704</name>
</gene>
<keyword evidence="2" id="KW-0560">Oxidoreductase</keyword>
<name>A0AAP0EGU5_9MAGN</name>
<dbReference type="EMBL" id="JBBNAE010000010">
    <property type="protein sequence ID" value="KAK9090527.1"/>
    <property type="molecule type" value="Genomic_DNA"/>
</dbReference>
<feature type="site" description="Lowers pKa of active site Tyr" evidence="5">
    <location>
        <position position="85"/>
    </location>
</feature>
<proteinExistence type="predicted"/>
<feature type="domain" description="NADP-dependent oxidoreductase" evidence="6">
    <location>
        <begin position="20"/>
        <end position="292"/>
    </location>
</feature>
<dbReference type="PROSITE" id="PS00062">
    <property type="entry name" value="ALDOKETO_REDUCTASE_2"/>
    <property type="match status" value="1"/>
</dbReference>
<comment type="caution">
    <text evidence="7">The sequence shown here is derived from an EMBL/GenBank/DDBJ whole genome shotgun (WGS) entry which is preliminary data.</text>
</comment>
<evidence type="ECO:0000256" key="5">
    <source>
        <dbReference type="PIRSR" id="PIRSR000097-3"/>
    </source>
</evidence>
<feature type="active site" description="Proton donor" evidence="3">
    <location>
        <position position="55"/>
    </location>
</feature>